<keyword evidence="7" id="KW-0067">ATP-binding</keyword>
<comment type="subcellular location">
    <subcellularLocation>
        <location evidence="1">Cytoplasm</location>
    </subcellularLocation>
</comment>
<evidence type="ECO:0000256" key="7">
    <source>
        <dbReference type="ARBA" id="ARBA00022840"/>
    </source>
</evidence>
<keyword evidence="3" id="KW-0677">Repeat</keyword>
<keyword evidence="10" id="KW-0234">DNA repair</keyword>
<dbReference type="Gene3D" id="3.40.50.300">
    <property type="entry name" value="P-loop containing nucleotide triphosphate hydrolases"/>
    <property type="match status" value="1"/>
</dbReference>
<evidence type="ECO:0000313" key="14">
    <source>
        <dbReference type="EMBL" id="MEB4590940.1"/>
    </source>
</evidence>
<evidence type="ECO:0000256" key="9">
    <source>
        <dbReference type="ARBA" id="ARBA00023125"/>
    </source>
</evidence>
<evidence type="ECO:0000256" key="4">
    <source>
        <dbReference type="ARBA" id="ARBA00022741"/>
    </source>
</evidence>
<reference evidence="14 15" key="2">
    <citation type="submission" date="2024-01" db="EMBL/GenBank/DDBJ databases">
        <authorList>
            <person name="Xie X."/>
        </authorList>
    </citation>
    <scope>NUCLEOTIDE SEQUENCE [LARGE SCALE GENOMIC DNA]</scope>
    <source>
        <strain evidence="14">SCUT-1</strain>
    </source>
</reference>
<keyword evidence="6" id="KW-0228">DNA excision</keyword>
<accession>A0ABU6CVS8</accession>
<evidence type="ECO:0000256" key="13">
    <source>
        <dbReference type="ARBA" id="ARBA00042156"/>
    </source>
</evidence>
<evidence type="ECO:0000256" key="10">
    <source>
        <dbReference type="ARBA" id="ARBA00023204"/>
    </source>
</evidence>
<evidence type="ECO:0000256" key="8">
    <source>
        <dbReference type="ARBA" id="ARBA00022881"/>
    </source>
</evidence>
<evidence type="ECO:0000313" key="15">
    <source>
        <dbReference type="Proteomes" id="UP001308005"/>
    </source>
</evidence>
<evidence type="ECO:0000256" key="5">
    <source>
        <dbReference type="ARBA" id="ARBA00022763"/>
    </source>
</evidence>
<proteinExistence type="inferred from homology"/>
<keyword evidence="5" id="KW-0227">DNA damage</keyword>
<dbReference type="Proteomes" id="UP001308005">
    <property type="component" value="Unassembled WGS sequence"/>
</dbReference>
<keyword evidence="4" id="KW-0547">Nucleotide-binding</keyword>
<evidence type="ECO:0000256" key="3">
    <source>
        <dbReference type="ARBA" id="ARBA00022737"/>
    </source>
</evidence>
<comment type="similarity">
    <text evidence="11">Belongs to the ABC transporter superfamily. UvrA family.</text>
</comment>
<keyword evidence="15" id="KW-1185">Reference proteome</keyword>
<evidence type="ECO:0000256" key="6">
    <source>
        <dbReference type="ARBA" id="ARBA00022769"/>
    </source>
</evidence>
<dbReference type="EMBL" id="JAYMYJ010000080">
    <property type="protein sequence ID" value="MEB4590940.1"/>
    <property type="molecule type" value="Genomic_DNA"/>
</dbReference>
<dbReference type="SUPFAM" id="SSF52540">
    <property type="entry name" value="P-loop containing nucleoside triphosphate hydrolases"/>
    <property type="match status" value="1"/>
</dbReference>
<dbReference type="PANTHER" id="PTHR43152">
    <property type="entry name" value="UVRABC SYSTEM PROTEIN A"/>
    <property type="match status" value="1"/>
</dbReference>
<protein>
    <recommendedName>
        <fullName evidence="12">UvrABC system protein A</fullName>
    </recommendedName>
    <alternativeName>
        <fullName evidence="13">Excinuclease ABC subunit A</fullName>
    </alternativeName>
</protein>
<feature type="non-terminal residue" evidence="14">
    <location>
        <position position="1"/>
    </location>
</feature>
<evidence type="ECO:0000256" key="1">
    <source>
        <dbReference type="ARBA" id="ARBA00004496"/>
    </source>
</evidence>
<comment type="caution">
    <text evidence="14">The sequence shown here is derived from an EMBL/GenBank/DDBJ whole genome shotgun (WGS) entry which is preliminary data.</text>
</comment>
<name>A0ABU6CVS8_9GAMM</name>
<dbReference type="InterPro" id="IPR027417">
    <property type="entry name" value="P-loop_NTPase"/>
</dbReference>
<reference evidence="15" key="1">
    <citation type="submission" date="2023-07" db="EMBL/GenBank/DDBJ databases">
        <title>The carbon used by Thiothrix.</title>
        <authorList>
            <person name="Chen L."/>
        </authorList>
    </citation>
    <scope>NUCLEOTIDE SEQUENCE [LARGE SCALE GENOMIC DNA]</scope>
</reference>
<keyword evidence="8" id="KW-0267">Excision nuclease</keyword>
<dbReference type="PANTHER" id="PTHR43152:SF3">
    <property type="entry name" value="UVRABC SYSTEM PROTEIN A"/>
    <property type="match status" value="1"/>
</dbReference>
<sequence>DGGNTVVVIEHNLDVIKTADWVVDLGPEGGSRGGKIIAVGTPEAVAQAEGSFTGEFLKRML</sequence>
<keyword evidence="9" id="KW-0238">DNA-binding</keyword>
<evidence type="ECO:0000256" key="12">
    <source>
        <dbReference type="ARBA" id="ARBA00039316"/>
    </source>
</evidence>
<keyword evidence="2" id="KW-0963">Cytoplasm</keyword>
<evidence type="ECO:0000256" key="2">
    <source>
        <dbReference type="ARBA" id="ARBA00022490"/>
    </source>
</evidence>
<evidence type="ECO:0000256" key="11">
    <source>
        <dbReference type="ARBA" id="ARBA00038000"/>
    </source>
</evidence>
<organism evidence="14 15">
    <name type="scientific">Candidatus Thiothrix phosphatis</name>
    <dbReference type="NCBI Taxonomy" id="3112415"/>
    <lineage>
        <taxon>Bacteria</taxon>
        <taxon>Pseudomonadati</taxon>
        <taxon>Pseudomonadota</taxon>
        <taxon>Gammaproteobacteria</taxon>
        <taxon>Thiotrichales</taxon>
        <taxon>Thiotrichaceae</taxon>
        <taxon>Thiothrix</taxon>
    </lineage>
</organism>
<gene>
    <name evidence="14" type="ORF">VSS37_08130</name>
</gene>
<dbReference type="RefSeq" id="WP_324694330.1">
    <property type="nucleotide sequence ID" value="NZ_JAYMYJ010000080.1"/>
</dbReference>